<dbReference type="Gene3D" id="2.40.160.10">
    <property type="entry name" value="Porin"/>
    <property type="match status" value="1"/>
</dbReference>
<evidence type="ECO:0000256" key="1">
    <source>
        <dbReference type="SAM" id="SignalP"/>
    </source>
</evidence>
<evidence type="ECO:0008006" key="4">
    <source>
        <dbReference type="Google" id="ProtNLM"/>
    </source>
</evidence>
<evidence type="ECO:0000313" key="2">
    <source>
        <dbReference type="EMBL" id="MBO1531637.1"/>
    </source>
</evidence>
<keyword evidence="1" id="KW-0732">Signal</keyword>
<comment type="caution">
    <text evidence="2">The sequence shown here is derived from an EMBL/GenBank/DDBJ whole genome shotgun (WGS) entry which is preliminary data.</text>
</comment>
<gene>
    <name evidence="2" type="ORF">J3492_10505</name>
</gene>
<accession>A0ABS3NQE1</accession>
<sequence length="350" mass="37846">MSNLKKATLALAVLALGTNAQAIELITNGDMTLSLGGYVKAEGVFRSPDDQDSDFEGSIRESRINLKTTTLVDDKKLTGFIEGDFYGNYSGYDSGTPELRLRHAYVQLDNVTVGKTWSGQFFAVAPRLTEQLDFYGTGFGTIAGSGLYVRPDLTLHYANKGLRVTAQDPISDDADLPDMVVSYSDDISNFGYTLAATARDANTGVEDELDTELGLGVSLATKLTLGDGSLHGSVYTGEGMGVYSGVCTTGALNPGNTLSCDAENGELVSQTGFSVGYRHVFSPKLRGNMRYGEVKVNNDADTSINIKSANLIYSYLPDLDIGVEWRDRSDTTLPWRQKGQEVEVMAKYSF</sequence>
<name>A0ABS3NQE1_9GAMM</name>
<dbReference type="Proteomes" id="UP000664554">
    <property type="component" value="Unassembled WGS sequence"/>
</dbReference>
<organism evidence="2 3">
    <name type="scientific">Psychrobacter coccoides</name>
    <dbReference type="NCBI Taxonomy" id="2818440"/>
    <lineage>
        <taxon>Bacteria</taxon>
        <taxon>Pseudomonadati</taxon>
        <taxon>Pseudomonadota</taxon>
        <taxon>Gammaproteobacteria</taxon>
        <taxon>Moraxellales</taxon>
        <taxon>Moraxellaceae</taxon>
        <taxon>Psychrobacter</taxon>
    </lineage>
</organism>
<dbReference type="InterPro" id="IPR023614">
    <property type="entry name" value="Porin_dom_sf"/>
</dbReference>
<proteinExistence type="predicted"/>
<protein>
    <recommendedName>
        <fullName evidence="4">Porin</fullName>
    </recommendedName>
</protein>
<dbReference type="RefSeq" id="WP_207992006.1">
    <property type="nucleotide sequence ID" value="NZ_JAGBKM010000020.1"/>
</dbReference>
<dbReference type="EMBL" id="JAGBKM010000020">
    <property type="protein sequence ID" value="MBO1531637.1"/>
    <property type="molecule type" value="Genomic_DNA"/>
</dbReference>
<dbReference type="SUPFAM" id="SSF56935">
    <property type="entry name" value="Porins"/>
    <property type="match status" value="1"/>
</dbReference>
<feature type="signal peptide" evidence="1">
    <location>
        <begin position="1"/>
        <end position="22"/>
    </location>
</feature>
<reference evidence="2 3" key="1">
    <citation type="submission" date="2021-03" db="EMBL/GenBank/DDBJ databases">
        <authorList>
            <person name="Shang D.-D."/>
            <person name="Du Z.-J."/>
            <person name="Chen G.-J."/>
        </authorList>
    </citation>
    <scope>NUCLEOTIDE SEQUENCE [LARGE SCALE GENOMIC DNA]</scope>
    <source>
        <strain evidence="2 3">F1192</strain>
    </source>
</reference>
<evidence type="ECO:0000313" key="3">
    <source>
        <dbReference type="Proteomes" id="UP000664554"/>
    </source>
</evidence>
<keyword evidence="3" id="KW-1185">Reference proteome</keyword>
<feature type="chain" id="PRO_5046391855" description="Porin" evidence="1">
    <location>
        <begin position="23"/>
        <end position="350"/>
    </location>
</feature>